<gene>
    <name evidence="2" type="ORF">WRSd3_01687</name>
</gene>
<feature type="region of interest" description="Disordered" evidence="1">
    <location>
        <begin position="1"/>
        <end position="24"/>
    </location>
</feature>
<evidence type="ECO:0000313" key="3">
    <source>
        <dbReference type="Proteomes" id="UP000017944"/>
    </source>
</evidence>
<feature type="compositionally biased region" description="Polar residues" evidence="1">
    <location>
        <begin position="13"/>
        <end position="22"/>
    </location>
</feature>
<comment type="caution">
    <text evidence="2">The sequence shown here is derived from an EMBL/GenBank/DDBJ whole genome shotgun (WGS) entry which is preliminary data.</text>
</comment>
<evidence type="ECO:0000256" key="1">
    <source>
        <dbReference type="SAM" id="MobiDB-lite"/>
    </source>
</evidence>
<dbReference type="EMBL" id="AXUT01000124">
    <property type="protein sequence ID" value="ESU80038.1"/>
    <property type="molecule type" value="Genomic_DNA"/>
</dbReference>
<dbReference type="AlphaFoldDB" id="A0A090NXS8"/>
<evidence type="ECO:0000313" key="2">
    <source>
        <dbReference type="EMBL" id="ESU80038.1"/>
    </source>
</evidence>
<dbReference type="Proteomes" id="UP000017944">
    <property type="component" value="Unassembled WGS sequence"/>
</dbReference>
<accession>A0A090NXS8</accession>
<proteinExistence type="predicted"/>
<name>A0A090NXS8_SHIDY</name>
<reference evidence="2 3" key="1">
    <citation type="submission" date="2013-10" db="EMBL/GenBank/DDBJ databases">
        <title>Draft genomes and the virulence plasmids of Sd1617 vaccine constructs: WRSd3 and WRSd5.</title>
        <authorList>
            <person name="Aksomboon Vongsawan A."/>
            <person name="Venkatesan M.M."/>
            <person name="Vaisvil B."/>
            <person name="Emel G."/>
            <person name="Kepatral V."/>
            <person name="Sethabutr O."/>
            <person name="Serichantalergs O."/>
            <person name="Mason C."/>
        </authorList>
    </citation>
    <scope>NUCLEOTIDE SEQUENCE [LARGE SCALE GENOMIC DNA]</scope>
    <source>
        <strain evidence="2 3">WRSd3</strain>
    </source>
</reference>
<protein>
    <submittedName>
        <fullName evidence="2">Hydrogenase expression/formation protein hupH</fullName>
    </submittedName>
</protein>
<sequence>MSETFFHLLGPGTQPNDDSFSMNPLPITCQVNDEPSMAALEQCDHSPQVIALLNEL</sequence>
<organism evidence="2 3">
    <name type="scientific">Shigella dysenteriae WRSd3</name>
    <dbReference type="NCBI Taxonomy" id="1401327"/>
    <lineage>
        <taxon>Bacteria</taxon>
        <taxon>Pseudomonadati</taxon>
        <taxon>Pseudomonadota</taxon>
        <taxon>Gammaproteobacteria</taxon>
        <taxon>Enterobacterales</taxon>
        <taxon>Enterobacteriaceae</taxon>
        <taxon>Shigella</taxon>
    </lineage>
</organism>
<dbReference type="PATRIC" id="fig|1401327.3.peg.1568"/>